<sequence>MSTIAPTAPADPTGVPLPQQPMHDSGPLFVPRPPRALGEEVELRVWVPHSWPVSAVALRTIVDGEISTAVLAAEQPHAAPPGGTWFAVTTTVVNPVQPYRFCLVGDPEASAEVPRYAWLTAAGMVPWDVADATDFRLVAHEPAPDWVDDAVVYQVFPDRFARSAASPTDEHGRFAPDQLPDWARPMAWDEPPSLDGMVNGQQLYGGDLDGGIEHLDHIQELGADVVYLTPVFPAGSAHRYDASTFDRVDPLLGGDEALVRLSRALHERGMRLMVDLTTNHTGDTHEWFRTAQADAGSTEAGFYRFHEHPADYRCWIGVPTLPSLEHSSPELRERLLSGPDSVVGRYLRAPFLADGWRIDVANMTGRNGAEDLTHEVARTIRATMREVREHTGRDTWLLAEHGHDASGDLAGDGWHGTMNYTGFTRPLWAWLCPEGSPLNWLGLPMTAPRIPGWAAARTLRDYNAHLPWPSRLHSQNQLSSHDTPRTRTVVGDHQAHLVAITALAALPGVPTVFAGDELGLQGLTGEHSRTPMPWEAVDRVRRGEPVQPSTVVEEQIDPGIWPVLRELLALRRRHPALRRGGIQWLHMGEDSLVLLRTHPAGDILVHLARAAHGRVEIDLAHLPPTEAPEALAAIGGARASATGQVLALEADSPGATITLLSRSAATIPGPDGPAPTDPVQEDTP</sequence>
<dbReference type="EMBL" id="JADEYR010000006">
    <property type="protein sequence ID" value="MBE9404045.1"/>
    <property type="molecule type" value="Genomic_DNA"/>
</dbReference>
<evidence type="ECO:0000259" key="4">
    <source>
        <dbReference type="SMART" id="SM00642"/>
    </source>
</evidence>
<dbReference type="GO" id="GO:0016787">
    <property type="term" value="F:hydrolase activity"/>
    <property type="evidence" value="ECO:0007669"/>
    <property type="project" value="UniProtKB-KW"/>
</dbReference>
<keyword evidence="6" id="KW-1185">Reference proteome</keyword>
<reference evidence="5 6" key="1">
    <citation type="submission" date="2020-10" db="EMBL/GenBank/DDBJ databases">
        <title>Draft genome and description of Brachybacterium epidermidis sp nov.</title>
        <authorList>
            <person name="Boxberger M."/>
            <person name="La Scola B."/>
        </authorList>
    </citation>
    <scope>NUCLEOTIDE SEQUENCE [LARGE SCALE GENOMIC DNA]</scope>
    <source>
        <strain evidence="5 6">Marseille-Q2903</strain>
    </source>
</reference>
<dbReference type="RefSeq" id="WP_193865795.1">
    <property type="nucleotide sequence ID" value="NZ_JADEYR010000006.1"/>
</dbReference>
<dbReference type="Gene3D" id="3.20.20.80">
    <property type="entry name" value="Glycosidases"/>
    <property type="match status" value="1"/>
</dbReference>
<dbReference type="PANTHER" id="PTHR10357">
    <property type="entry name" value="ALPHA-AMYLASE FAMILY MEMBER"/>
    <property type="match status" value="1"/>
</dbReference>
<dbReference type="SMART" id="SM00642">
    <property type="entry name" value="Aamy"/>
    <property type="match status" value="1"/>
</dbReference>
<evidence type="ECO:0000256" key="3">
    <source>
        <dbReference type="SAM" id="MobiDB-lite"/>
    </source>
</evidence>
<evidence type="ECO:0000256" key="1">
    <source>
        <dbReference type="ARBA" id="ARBA00022801"/>
    </source>
</evidence>
<gene>
    <name evidence="5" type="ORF">IOE58_07530</name>
</gene>
<accession>A0ABR9W0R9</accession>
<feature type="region of interest" description="Disordered" evidence="3">
    <location>
        <begin position="1"/>
        <end position="29"/>
    </location>
</feature>
<dbReference type="Proteomes" id="UP000644727">
    <property type="component" value="Unassembled WGS sequence"/>
</dbReference>
<dbReference type="Pfam" id="PF00128">
    <property type="entry name" value="Alpha-amylase"/>
    <property type="match status" value="1"/>
</dbReference>
<feature type="region of interest" description="Disordered" evidence="3">
    <location>
        <begin position="662"/>
        <end position="684"/>
    </location>
</feature>
<keyword evidence="1 5" id="KW-0378">Hydrolase</keyword>
<dbReference type="InterPro" id="IPR017853">
    <property type="entry name" value="GH"/>
</dbReference>
<protein>
    <submittedName>
        <fullName evidence="5">Glycoside hydrolase family 13 protein</fullName>
    </submittedName>
</protein>
<comment type="caution">
    <text evidence="5">The sequence shown here is derived from an EMBL/GenBank/DDBJ whole genome shotgun (WGS) entry which is preliminary data.</text>
</comment>
<dbReference type="PANTHER" id="PTHR10357:SF210">
    <property type="entry name" value="MALTODEXTRIN GLUCOSIDASE"/>
    <property type="match status" value="1"/>
</dbReference>
<dbReference type="SUPFAM" id="SSF51445">
    <property type="entry name" value="(Trans)glycosidases"/>
    <property type="match status" value="1"/>
</dbReference>
<name>A0ABR9W0R9_9MICO</name>
<dbReference type="InterPro" id="IPR006047">
    <property type="entry name" value="GH13_cat_dom"/>
</dbReference>
<evidence type="ECO:0000256" key="2">
    <source>
        <dbReference type="ARBA" id="ARBA00023295"/>
    </source>
</evidence>
<organism evidence="5 6">
    <name type="scientific">Brachybacterium epidermidis</name>
    <dbReference type="NCBI Taxonomy" id="2781983"/>
    <lineage>
        <taxon>Bacteria</taxon>
        <taxon>Bacillati</taxon>
        <taxon>Actinomycetota</taxon>
        <taxon>Actinomycetes</taxon>
        <taxon>Micrococcales</taxon>
        <taxon>Dermabacteraceae</taxon>
        <taxon>Brachybacterium</taxon>
    </lineage>
</organism>
<evidence type="ECO:0000313" key="5">
    <source>
        <dbReference type="EMBL" id="MBE9404045.1"/>
    </source>
</evidence>
<dbReference type="CDD" id="cd11338">
    <property type="entry name" value="AmyAc_CMD"/>
    <property type="match status" value="1"/>
</dbReference>
<keyword evidence="2" id="KW-0326">Glycosidase</keyword>
<proteinExistence type="predicted"/>
<evidence type="ECO:0000313" key="6">
    <source>
        <dbReference type="Proteomes" id="UP000644727"/>
    </source>
</evidence>
<feature type="domain" description="Glycosyl hydrolase family 13 catalytic" evidence="4">
    <location>
        <begin position="154"/>
        <end position="541"/>
    </location>
</feature>